<feature type="compositionally biased region" description="Low complexity" evidence="2">
    <location>
        <begin position="186"/>
        <end position="199"/>
    </location>
</feature>
<name>A0AA39X6Z9_9PEZI</name>
<feature type="compositionally biased region" description="Low complexity" evidence="2">
    <location>
        <begin position="30"/>
        <end position="39"/>
    </location>
</feature>
<dbReference type="InterPro" id="IPR019496">
    <property type="entry name" value="NUFIP1_cons_dom"/>
</dbReference>
<feature type="compositionally biased region" description="Low complexity" evidence="2">
    <location>
        <begin position="98"/>
        <end position="118"/>
    </location>
</feature>
<feature type="region of interest" description="Disordered" evidence="2">
    <location>
        <begin position="1"/>
        <end position="387"/>
    </location>
</feature>
<keyword evidence="1" id="KW-0862">Zinc</keyword>
<dbReference type="PANTHER" id="PTHR13309">
    <property type="entry name" value="NUCLEAR FRAGILE X MENTAL RETARDATION PROTEIN INTERACTING PROTEIN 1"/>
    <property type="match status" value="1"/>
</dbReference>
<dbReference type="Pfam" id="PF10453">
    <property type="entry name" value="NUFIP1"/>
    <property type="match status" value="1"/>
</dbReference>
<feature type="domain" description="C3H1-type" evidence="3">
    <location>
        <begin position="490"/>
        <end position="518"/>
    </location>
</feature>
<dbReference type="EMBL" id="JAULSR010000002">
    <property type="protein sequence ID" value="KAK0628469.1"/>
    <property type="molecule type" value="Genomic_DNA"/>
</dbReference>
<evidence type="ECO:0000256" key="1">
    <source>
        <dbReference type="PROSITE-ProRule" id="PRU00723"/>
    </source>
</evidence>
<proteinExistence type="predicted"/>
<reference evidence="4" key="1">
    <citation type="submission" date="2023-06" db="EMBL/GenBank/DDBJ databases">
        <title>Genome-scale phylogeny and comparative genomics of the fungal order Sordariales.</title>
        <authorList>
            <consortium name="Lawrence Berkeley National Laboratory"/>
            <person name="Hensen N."/>
            <person name="Bonometti L."/>
            <person name="Westerberg I."/>
            <person name="Brannstrom I.O."/>
            <person name="Guillou S."/>
            <person name="Cros-Aarteil S."/>
            <person name="Calhoun S."/>
            <person name="Haridas S."/>
            <person name="Kuo A."/>
            <person name="Mondo S."/>
            <person name="Pangilinan J."/>
            <person name="Riley R."/>
            <person name="LaButti K."/>
            <person name="Andreopoulos B."/>
            <person name="Lipzen A."/>
            <person name="Chen C."/>
            <person name="Yanf M."/>
            <person name="Daum C."/>
            <person name="Ng V."/>
            <person name="Clum A."/>
            <person name="Steindorff A."/>
            <person name="Ohm R."/>
            <person name="Martin F."/>
            <person name="Silar P."/>
            <person name="Natvig D."/>
            <person name="Lalanne C."/>
            <person name="Gautier V."/>
            <person name="Ament-velasquez S.L."/>
            <person name="Kruys A."/>
            <person name="Hutchinson M.I."/>
            <person name="Powell A.J."/>
            <person name="Barry K."/>
            <person name="Miller A.N."/>
            <person name="Grigoriev I.V."/>
            <person name="Debuchy R."/>
            <person name="Gladieux P."/>
            <person name="Thoren M.H."/>
            <person name="Johannesson H."/>
        </authorList>
    </citation>
    <scope>NUCLEOTIDE SEQUENCE</scope>
    <source>
        <strain evidence="4">SMH3391-2</strain>
    </source>
</reference>
<evidence type="ECO:0000259" key="3">
    <source>
        <dbReference type="PROSITE" id="PS50103"/>
    </source>
</evidence>
<accession>A0AA39X6Z9</accession>
<feature type="compositionally biased region" description="Basic and acidic residues" evidence="2">
    <location>
        <begin position="462"/>
        <end position="472"/>
    </location>
</feature>
<evidence type="ECO:0000256" key="2">
    <source>
        <dbReference type="SAM" id="MobiDB-lite"/>
    </source>
</evidence>
<organism evidence="4 5">
    <name type="scientific">Bombardia bombarda</name>
    <dbReference type="NCBI Taxonomy" id="252184"/>
    <lineage>
        <taxon>Eukaryota</taxon>
        <taxon>Fungi</taxon>
        <taxon>Dikarya</taxon>
        <taxon>Ascomycota</taxon>
        <taxon>Pezizomycotina</taxon>
        <taxon>Sordariomycetes</taxon>
        <taxon>Sordariomycetidae</taxon>
        <taxon>Sordariales</taxon>
        <taxon>Lasiosphaeriaceae</taxon>
        <taxon>Bombardia</taxon>
    </lineage>
</organism>
<feature type="region of interest" description="Disordered" evidence="2">
    <location>
        <begin position="434"/>
        <end position="494"/>
    </location>
</feature>
<keyword evidence="5" id="KW-1185">Reference proteome</keyword>
<evidence type="ECO:0000313" key="5">
    <source>
        <dbReference type="Proteomes" id="UP001174934"/>
    </source>
</evidence>
<evidence type="ECO:0000313" key="4">
    <source>
        <dbReference type="EMBL" id="KAK0628469.1"/>
    </source>
</evidence>
<feature type="compositionally biased region" description="Pro residues" evidence="2">
    <location>
        <begin position="237"/>
        <end position="276"/>
    </location>
</feature>
<feature type="compositionally biased region" description="Pro residues" evidence="2">
    <location>
        <begin position="153"/>
        <end position="168"/>
    </location>
</feature>
<feature type="compositionally biased region" description="Polar residues" evidence="2">
    <location>
        <begin position="575"/>
        <end position="593"/>
    </location>
</feature>
<keyword evidence="1" id="KW-0863">Zinc-finger</keyword>
<dbReference type="GO" id="GO:0003723">
    <property type="term" value="F:RNA binding"/>
    <property type="evidence" value="ECO:0007669"/>
    <property type="project" value="InterPro"/>
</dbReference>
<feature type="compositionally biased region" description="Gly residues" evidence="2">
    <location>
        <begin position="201"/>
        <end position="211"/>
    </location>
</feature>
<feature type="compositionally biased region" description="Polar residues" evidence="2">
    <location>
        <begin position="618"/>
        <end position="633"/>
    </location>
</feature>
<dbReference type="PROSITE" id="PS50103">
    <property type="entry name" value="ZF_C3H1"/>
    <property type="match status" value="1"/>
</dbReference>
<feature type="compositionally biased region" description="Low complexity" evidence="2">
    <location>
        <begin position="61"/>
        <end position="78"/>
    </location>
</feature>
<feature type="region of interest" description="Disordered" evidence="2">
    <location>
        <begin position="401"/>
        <end position="422"/>
    </location>
</feature>
<protein>
    <recommendedName>
        <fullName evidence="3">C3H1-type domain-containing protein</fullName>
    </recommendedName>
</protein>
<dbReference type="GO" id="GO:0000492">
    <property type="term" value="P:box C/D snoRNP assembly"/>
    <property type="evidence" value="ECO:0007669"/>
    <property type="project" value="TreeGrafter"/>
</dbReference>
<feature type="compositionally biased region" description="Pro residues" evidence="2">
    <location>
        <begin position="1"/>
        <end position="17"/>
    </location>
</feature>
<dbReference type="InterPro" id="IPR039136">
    <property type="entry name" value="NUFIP1-like"/>
</dbReference>
<feature type="zinc finger region" description="C3H1-type" evidence="1">
    <location>
        <begin position="490"/>
        <end position="518"/>
    </location>
</feature>
<dbReference type="Proteomes" id="UP001174934">
    <property type="component" value="Unassembled WGS sequence"/>
</dbReference>
<gene>
    <name evidence="4" type="ORF">B0T17DRAFT_588584</name>
</gene>
<feature type="compositionally biased region" description="Polar residues" evidence="2">
    <location>
        <begin position="129"/>
        <end position="142"/>
    </location>
</feature>
<dbReference type="AlphaFoldDB" id="A0AA39X6Z9"/>
<dbReference type="GO" id="GO:0005634">
    <property type="term" value="C:nucleus"/>
    <property type="evidence" value="ECO:0007669"/>
    <property type="project" value="TreeGrafter"/>
</dbReference>
<comment type="caution">
    <text evidence="4">The sequence shown here is derived from an EMBL/GenBank/DDBJ whole genome shotgun (WGS) entry which is preliminary data.</text>
</comment>
<keyword evidence="1" id="KW-0479">Metal-binding</keyword>
<dbReference type="PANTHER" id="PTHR13309:SF0">
    <property type="entry name" value="FMR1-INTERACTING PROTEIN NUFIP1"/>
    <property type="match status" value="1"/>
</dbReference>
<dbReference type="GO" id="GO:0008270">
    <property type="term" value="F:zinc ion binding"/>
    <property type="evidence" value="ECO:0007669"/>
    <property type="project" value="UniProtKB-KW"/>
</dbReference>
<dbReference type="InterPro" id="IPR000571">
    <property type="entry name" value="Znf_CCCH"/>
</dbReference>
<feature type="region of interest" description="Disordered" evidence="2">
    <location>
        <begin position="575"/>
        <end position="643"/>
    </location>
</feature>
<feature type="compositionally biased region" description="Acidic residues" evidence="2">
    <location>
        <begin position="358"/>
        <end position="371"/>
    </location>
</feature>
<sequence length="643" mass="69916">MAYQYGPPPPAPPPAPPSNAQNGYYPPTYGQPHQQPPQRGGHGGGRGGRGGSDRGGYHVSPPAYGYGGQQPPYGQQTPAPYPGPHPQQQGGYPPPQQQPQQPQHLPPQQQQPQQPQQWHPEHGQPHPSQTPSHAQLPAQNYHPNYAQHMYHQQPPPYAGQPQYTPAPQPQYGQGYPAPVPQPGPPAQQWGGQPPQSQVPYNGGGGRGGRGGYSDRSSPKGQMMGPPIRIGFDGNNPSPAPVSNPYPPQPYGGPQGPPAPYPSVPYQGYPPPAPYMPGPLQYDAHSNHNPRQHGGRGGAFNSKPRGQFGGDKPRNRNNHRGPPTAQTPPTHHQKPDAASAGKKKKRKTNTLGLTPGDDSGAENDEDNEEELYELYGHDAPNPKDDTEIAAWIAERRANFPTKEKIEARKAQNGHQNHDAILEKKAEKLRKQLLKVESSIKRKREQQDEGDDMRDLDLSSADSSDSKSDDEKPEVMSTRHQQAGLPPPARKADPTKHCKYYSTGGICGKRGKCRFVHDSTVREAALKEREMNGGRLTLQQRLTLNDKEQEDLTIVRTLKYLHDKGLINKDMTSGASLKSATASNAQQETKPTTPSHLPLNPIKKELGNGLPPIPPPSIVSHGSTSKYSGWNLSGFGNTGVRPSDI</sequence>
<feature type="compositionally biased region" description="Gly residues" evidence="2">
    <location>
        <begin position="40"/>
        <end position="50"/>
    </location>
</feature>